<evidence type="ECO:0000313" key="1">
    <source>
        <dbReference type="EMBL" id="KAG5760421.1"/>
    </source>
</evidence>
<dbReference type="Pfam" id="PF11917">
    <property type="entry name" value="DUF3435"/>
    <property type="match status" value="1"/>
</dbReference>
<proteinExistence type="predicted"/>
<dbReference type="Proteomes" id="UP000750502">
    <property type="component" value="Unassembled WGS sequence"/>
</dbReference>
<reference evidence="1" key="2">
    <citation type="submission" date="2020-10" db="EMBL/GenBank/DDBJ databases">
        <authorList>
            <person name="Peck L.D."/>
            <person name="Nowell R.W."/>
            <person name="Flood J."/>
            <person name="Ryan M.J."/>
            <person name="Barraclough T.G."/>
        </authorList>
    </citation>
    <scope>NUCLEOTIDE SEQUENCE</scope>
    <source>
        <strain evidence="1">IMI 127659i</strain>
    </source>
</reference>
<dbReference type="OrthoDB" id="5099714at2759"/>
<keyword evidence="2" id="KW-1185">Reference proteome</keyword>
<reference evidence="1" key="1">
    <citation type="journal article" date="2020" name="bioRxiv">
        <title>Historical genomics reveals the evolutionary mechanisms behind multiple outbreaks of the host-specific coffee wilt pathogen Fusarium xylarioides.</title>
        <authorList>
            <person name="Peck D."/>
            <person name="Nowell R.W."/>
            <person name="Flood J."/>
            <person name="Ryan M.J."/>
            <person name="Barraclough T.G."/>
        </authorList>
    </citation>
    <scope>NUCLEOTIDE SEQUENCE</scope>
    <source>
        <strain evidence="1">IMI 127659i</strain>
    </source>
</reference>
<evidence type="ECO:0000313" key="2">
    <source>
        <dbReference type="Proteomes" id="UP000750502"/>
    </source>
</evidence>
<sequence length="344" mass="39413">MLKLSKKWFIEFMEDEHPEVDAQAEFFASDSHWPDHVLLKEYSRYLARSRVGRLADTLKVNTIIGHISCLLWSMERESNRFLNSDLRKQMSFFISNNLAIQDGLTMEAEPKLSASSKDVSFIVSKLYEPEYLGTFGSMRAVPNITLYMMLIIDTCGRRGGFIGLLLRPEHMCLQWEDAQFYCFQSVQDDVFDIRVNLKIRWAKNTTLDDSQFKIIPLVRLLPISMAFEDTLRLLVNIGRFFPARASAVGMIYLREGYSLTLSRLLGKWCGIETKFVGNCLRRGAANVLAMNVSDGMRTLLMGHKPGNKTYAKYYQSRVSTVDFPSMFRGLDQVSTLRQGSVLLN</sequence>
<dbReference type="AlphaFoldDB" id="A0A9P7IC32"/>
<name>A0A9P7IC32_9HYPO</name>
<dbReference type="PANTHER" id="PTHR37535">
    <property type="entry name" value="FLUG DOMAIN PROTEIN"/>
    <property type="match status" value="1"/>
</dbReference>
<comment type="caution">
    <text evidence="1">The sequence shown here is derived from an EMBL/GenBank/DDBJ whole genome shotgun (WGS) entry which is preliminary data.</text>
</comment>
<accession>A0A9P7IC32</accession>
<protein>
    <submittedName>
        <fullName evidence="1">Uncharacterized protein</fullName>
    </submittedName>
</protein>
<dbReference type="InterPro" id="IPR021842">
    <property type="entry name" value="DUF3435"/>
</dbReference>
<gene>
    <name evidence="1" type="ORF">H9Q72_011469</name>
</gene>
<dbReference type="EMBL" id="JADFTT010000546">
    <property type="protein sequence ID" value="KAG5760421.1"/>
    <property type="molecule type" value="Genomic_DNA"/>
</dbReference>
<organism evidence="1 2">
    <name type="scientific">Fusarium xylarioides</name>
    <dbReference type="NCBI Taxonomy" id="221167"/>
    <lineage>
        <taxon>Eukaryota</taxon>
        <taxon>Fungi</taxon>
        <taxon>Dikarya</taxon>
        <taxon>Ascomycota</taxon>
        <taxon>Pezizomycotina</taxon>
        <taxon>Sordariomycetes</taxon>
        <taxon>Hypocreomycetidae</taxon>
        <taxon>Hypocreales</taxon>
        <taxon>Nectriaceae</taxon>
        <taxon>Fusarium</taxon>
        <taxon>Fusarium fujikuroi species complex</taxon>
    </lineage>
</organism>
<dbReference type="PANTHER" id="PTHR37535:SF3">
    <property type="entry name" value="FLUG DOMAIN-CONTAINING PROTEIN"/>
    <property type="match status" value="1"/>
</dbReference>